<dbReference type="Pfam" id="PF01554">
    <property type="entry name" value="MatE"/>
    <property type="match status" value="2"/>
</dbReference>
<evidence type="ECO:0000256" key="6">
    <source>
        <dbReference type="RuleBase" id="RU004914"/>
    </source>
</evidence>
<feature type="transmembrane region" description="Helical" evidence="6">
    <location>
        <begin position="401"/>
        <end position="425"/>
    </location>
</feature>
<keyword evidence="5 6" id="KW-0472">Membrane</keyword>
<feature type="transmembrane region" description="Helical" evidence="6">
    <location>
        <begin position="31"/>
        <end position="53"/>
    </location>
</feature>
<dbReference type="InterPro" id="IPR045069">
    <property type="entry name" value="MATE_euk"/>
</dbReference>
<feature type="transmembrane region" description="Helical" evidence="6">
    <location>
        <begin position="73"/>
        <end position="92"/>
    </location>
</feature>
<dbReference type="GO" id="GO:0015297">
    <property type="term" value="F:antiporter activity"/>
    <property type="evidence" value="ECO:0007669"/>
    <property type="project" value="InterPro"/>
</dbReference>
<gene>
    <name evidence="7" type="ORF">AQUCO_02100106v1</name>
</gene>
<evidence type="ECO:0000256" key="2">
    <source>
        <dbReference type="ARBA" id="ARBA00010199"/>
    </source>
</evidence>
<keyword evidence="3 6" id="KW-0812">Transmembrane</keyword>
<feature type="transmembrane region" description="Helical" evidence="6">
    <location>
        <begin position="211"/>
        <end position="233"/>
    </location>
</feature>
<dbReference type="GO" id="GO:0016020">
    <property type="term" value="C:membrane"/>
    <property type="evidence" value="ECO:0007669"/>
    <property type="project" value="UniProtKB-SubCell"/>
</dbReference>
<feature type="transmembrane region" description="Helical" evidence="6">
    <location>
        <begin position="371"/>
        <end position="394"/>
    </location>
</feature>
<dbReference type="GO" id="GO:0042910">
    <property type="term" value="F:xenobiotic transmembrane transporter activity"/>
    <property type="evidence" value="ECO:0007669"/>
    <property type="project" value="InterPro"/>
</dbReference>
<evidence type="ECO:0000313" key="7">
    <source>
        <dbReference type="EMBL" id="PIA42032.1"/>
    </source>
</evidence>
<keyword evidence="8" id="KW-1185">Reference proteome</keyword>
<proteinExistence type="inferred from homology"/>
<organism evidence="7 8">
    <name type="scientific">Aquilegia coerulea</name>
    <name type="common">Rocky mountain columbine</name>
    <dbReference type="NCBI Taxonomy" id="218851"/>
    <lineage>
        <taxon>Eukaryota</taxon>
        <taxon>Viridiplantae</taxon>
        <taxon>Streptophyta</taxon>
        <taxon>Embryophyta</taxon>
        <taxon>Tracheophyta</taxon>
        <taxon>Spermatophyta</taxon>
        <taxon>Magnoliopsida</taxon>
        <taxon>Ranunculales</taxon>
        <taxon>Ranunculaceae</taxon>
        <taxon>Thalictroideae</taxon>
        <taxon>Aquilegia</taxon>
    </lineage>
</organism>
<evidence type="ECO:0000256" key="3">
    <source>
        <dbReference type="ARBA" id="ARBA00022692"/>
    </source>
</evidence>
<dbReference type="OrthoDB" id="2126698at2759"/>
<dbReference type="STRING" id="218851.A0A2G5DEY3"/>
<feature type="transmembrane region" description="Helical" evidence="6">
    <location>
        <begin position="113"/>
        <end position="138"/>
    </location>
</feature>
<name>A0A2G5DEY3_AQUCA</name>
<dbReference type="Proteomes" id="UP000230069">
    <property type="component" value="Unassembled WGS sequence"/>
</dbReference>
<sequence>MNDTMEDKLLGSSEDDGKDLKLRIWVESKKFWTVACPAIITRLTSFGILVATQSFMGHIGPTELSSYALVQTFLLRFANGILLGMSSALETLCGQAYGAKQYHMMGIYMQRSWVVVLATATLMVPLFIFASPIFRLLGQEEELSVLSGKIALWCIPILYYFVFNFTIQMFLQSQLKNAINAWLNSMAFVLQLILSWLFVYKLNLGVPGAMAALVISSWSVGIGLLVYVIGGWCPDTWTGFSRSAFSDLYPVVKLSASSGVMLCLELWYNAVLILLAGHMKNATTSIAAFSICLNIVAWQLMLFFGFLTAACVRVSNELGRGDAEAAKFSVKVIMVTSLSLGVIFTILSLAFGHVISYAFTDSAEVAKAVSSLSFLLAISVFLNSIQPVLTGVAVGAGWQVAVAYVNIASYYALGIPVGVLLAYLFHLEIRGIWIGMVIGVGIQTLAIAFMTCRTDWDAQVDKASARLNRWFVPNLQAESNDITPLA</sequence>
<dbReference type="GO" id="GO:1990961">
    <property type="term" value="P:xenobiotic detoxification by transmembrane export across the plasma membrane"/>
    <property type="evidence" value="ECO:0007669"/>
    <property type="project" value="InterPro"/>
</dbReference>
<comment type="similarity">
    <text evidence="2 6">Belongs to the multi antimicrobial extrusion (MATE) (TC 2.A.66.1) family.</text>
</comment>
<evidence type="ECO:0000256" key="4">
    <source>
        <dbReference type="ARBA" id="ARBA00022989"/>
    </source>
</evidence>
<dbReference type="AlphaFoldDB" id="A0A2G5DEY3"/>
<dbReference type="NCBIfam" id="TIGR00797">
    <property type="entry name" value="matE"/>
    <property type="match status" value="1"/>
</dbReference>
<keyword evidence="4 6" id="KW-1133">Transmembrane helix</keyword>
<feature type="transmembrane region" description="Helical" evidence="6">
    <location>
        <begin position="288"/>
        <end position="312"/>
    </location>
</feature>
<evidence type="ECO:0000256" key="5">
    <source>
        <dbReference type="ARBA" id="ARBA00023136"/>
    </source>
</evidence>
<feature type="transmembrane region" description="Helical" evidence="6">
    <location>
        <begin position="179"/>
        <end position="199"/>
    </location>
</feature>
<feature type="transmembrane region" description="Helical" evidence="6">
    <location>
        <begin position="150"/>
        <end position="167"/>
    </location>
</feature>
<feature type="transmembrane region" description="Helical" evidence="6">
    <location>
        <begin position="431"/>
        <end position="452"/>
    </location>
</feature>
<evidence type="ECO:0000313" key="8">
    <source>
        <dbReference type="Proteomes" id="UP000230069"/>
    </source>
</evidence>
<dbReference type="EMBL" id="KZ305038">
    <property type="protein sequence ID" value="PIA42032.1"/>
    <property type="molecule type" value="Genomic_DNA"/>
</dbReference>
<dbReference type="InParanoid" id="A0A2G5DEY3"/>
<accession>A0A2G5DEY3</accession>
<dbReference type="InterPro" id="IPR002528">
    <property type="entry name" value="MATE_fam"/>
</dbReference>
<feature type="transmembrane region" description="Helical" evidence="6">
    <location>
        <begin position="332"/>
        <end position="359"/>
    </location>
</feature>
<dbReference type="CDD" id="cd13132">
    <property type="entry name" value="MATE_eukaryotic"/>
    <property type="match status" value="1"/>
</dbReference>
<comment type="subcellular location">
    <subcellularLocation>
        <location evidence="1">Membrane</location>
        <topology evidence="1">Multi-pass membrane protein</topology>
    </subcellularLocation>
</comment>
<reference evidence="7 8" key="1">
    <citation type="submission" date="2017-09" db="EMBL/GenBank/DDBJ databases">
        <title>WGS assembly of Aquilegia coerulea Goldsmith.</title>
        <authorList>
            <person name="Hodges S."/>
            <person name="Kramer E."/>
            <person name="Nordborg M."/>
            <person name="Tomkins J."/>
            <person name="Borevitz J."/>
            <person name="Derieg N."/>
            <person name="Yan J."/>
            <person name="Mihaltcheva S."/>
            <person name="Hayes R.D."/>
            <person name="Rokhsar D."/>
        </authorList>
    </citation>
    <scope>NUCLEOTIDE SEQUENCE [LARGE SCALE GENOMIC DNA]</scope>
    <source>
        <strain evidence="8">cv. Goldsmith</strain>
    </source>
</reference>
<evidence type="ECO:0000256" key="1">
    <source>
        <dbReference type="ARBA" id="ARBA00004141"/>
    </source>
</evidence>
<protein>
    <recommendedName>
        <fullName evidence="6">Protein DETOXIFICATION</fullName>
    </recommendedName>
    <alternativeName>
        <fullName evidence="6">Multidrug and toxic compound extrusion protein</fullName>
    </alternativeName>
</protein>
<feature type="transmembrane region" description="Helical" evidence="6">
    <location>
        <begin position="254"/>
        <end position="276"/>
    </location>
</feature>
<dbReference type="PANTHER" id="PTHR11206">
    <property type="entry name" value="MULTIDRUG RESISTANCE PROTEIN"/>
    <property type="match status" value="1"/>
</dbReference>